<comment type="caution">
    <text evidence="6">The sequence shown here is derived from an EMBL/GenBank/DDBJ whole genome shotgun (WGS) entry which is preliminary data.</text>
</comment>
<dbReference type="InterPro" id="IPR001173">
    <property type="entry name" value="Glyco_trans_2-like"/>
</dbReference>
<keyword evidence="4" id="KW-0808">Transferase</keyword>
<evidence type="ECO:0000256" key="3">
    <source>
        <dbReference type="ARBA" id="ARBA00022676"/>
    </source>
</evidence>
<dbReference type="Proteomes" id="UP000316882">
    <property type="component" value="Unassembled WGS sequence"/>
</dbReference>
<proteinExistence type="inferred from homology"/>
<name>A0A4Y3PQ46_BREPA</name>
<dbReference type="PANTHER" id="PTHR43179">
    <property type="entry name" value="RHAMNOSYLTRANSFERASE WBBL"/>
    <property type="match status" value="1"/>
</dbReference>
<protein>
    <recommendedName>
        <fullName evidence="5">Glycosyltransferase 2-like domain-containing protein</fullName>
    </recommendedName>
</protein>
<dbReference type="STRING" id="54914.AV540_06280"/>
<evidence type="ECO:0000313" key="7">
    <source>
        <dbReference type="Proteomes" id="UP000316882"/>
    </source>
</evidence>
<evidence type="ECO:0000259" key="5">
    <source>
        <dbReference type="Pfam" id="PF00535"/>
    </source>
</evidence>
<keyword evidence="3" id="KW-0328">Glycosyltransferase</keyword>
<gene>
    <name evidence="6" type="ORF">BPA01_50640</name>
</gene>
<keyword evidence="7" id="KW-1185">Reference proteome</keyword>
<dbReference type="SUPFAM" id="SSF53448">
    <property type="entry name" value="Nucleotide-diphospho-sugar transferases"/>
    <property type="match status" value="1"/>
</dbReference>
<feature type="domain" description="Glycosyltransferase 2-like" evidence="5">
    <location>
        <begin position="10"/>
        <end position="171"/>
    </location>
</feature>
<accession>A0A4Y3PQ46</accession>
<evidence type="ECO:0000256" key="1">
    <source>
        <dbReference type="ARBA" id="ARBA00004776"/>
    </source>
</evidence>
<dbReference type="GO" id="GO:0016757">
    <property type="term" value="F:glycosyltransferase activity"/>
    <property type="evidence" value="ECO:0007669"/>
    <property type="project" value="UniProtKB-KW"/>
</dbReference>
<dbReference type="RefSeq" id="WP_122963216.1">
    <property type="nucleotide sequence ID" value="NZ_BJMH01000043.1"/>
</dbReference>
<evidence type="ECO:0000256" key="4">
    <source>
        <dbReference type="ARBA" id="ARBA00022679"/>
    </source>
</evidence>
<comment type="similarity">
    <text evidence="2">Belongs to the glycosyltransferase 2 family.</text>
</comment>
<dbReference type="PANTHER" id="PTHR43179:SF12">
    <property type="entry name" value="GALACTOFURANOSYLTRANSFERASE GLFT2"/>
    <property type="match status" value="1"/>
</dbReference>
<evidence type="ECO:0000313" key="6">
    <source>
        <dbReference type="EMBL" id="GEB35484.1"/>
    </source>
</evidence>
<dbReference type="AlphaFoldDB" id="A0A4Y3PQ46"/>
<evidence type="ECO:0000256" key="2">
    <source>
        <dbReference type="ARBA" id="ARBA00006739"/>
    </source>
</evidence>
<dbReference type="InterPro" id="IPR029044">
    <property type="entry name" value="Nucleotide-diphossugar_trans"/>
</dbReference>
<dbReference type="Pfam" id="PF00535">
    <property type="entry name" value="Glycos_transf_2"/>
    <property type="match status" value="1"/>
</dbReference>
<dbReference type="EMBL" id="BJMH01000043">
    <property type="protein sequence ID" value="GEB35484.1"/>
    <property type="molecule type" value="Genomic_DNA"/>
</dbReference>
<sequence>MSVEQPPLVSIIIPVKNEGDNVRTTITSLVNARTNMTYEVIVVDDASTDNGCHFLRNQENPSNIKLITTEGIGAAAARNLGVDHAQGRFLIFCDAHLAFENFWIDRMLELILTKKADGVAPGIASMTEPHKIGYGQKLDQKLGVVWYPNPQRPAPIAILPGGCFIVTREAFMKVGGFDRGFRVWGFEDIEFSIKMWLFGFTCFVHPSVKIRHLFRQTHPYTVVHEHIYYNMLRMAYSHFSEQRIEATKKLIVYANASEIEDDVLTSGAAAQRIRYLAQRKRDDNWFFQQFQIPF</sequence>
<dbReference type="Gene3D" id="3.90.550.10">
    <property type="entry name" value="Spore Coat Polysaccharide Biosynthesis Protein SpsA, Chain A"/>
    <property type="match status" value="1"/>
</dbReference>
<dbReference type="GeneID" id="87614325"/>
<reference evidence="6 7" key="1">
    <citation type="submission" date="2019-06" db="EMBL/GenBank/DDBJ databases">
        <title>Whole genome shotgun sequence of Brevibacillus parabrevis NBRC 12334.</title>
        <authorList>
            <person name="Hosoyama A."/>
            <person name="Uohara A."/>
            <person name="Ohji S."/>
            <person name="Ichikawa N."/>
        </authorList>
    </citation>
    <scope>NUCLEOTIDE SEQUENCE [LARGE SCALE GENOMIC DNA]</scope>
    <source>
        <strain evidence="6 7">NBRC 12334</strain>
    </source>
</reference>
<comment type="pathway">
    <text evidence="1">Cell wall biogenesis; cell wall polysaccharide biosynthesis.</text>
</comment>
<organism evidence="6 7">
    <name type="scientific">Brevibacillus parabrevis</name>
    <dbReference type="NCBI Taxonomy" id="54914"/>
    <lineage>
        <taxon>Bacteria</taxon>
        <taxon>Bacillati</taxon>
        <taxon>Bacillota</taxon>
        <taxon>Bacilli</taxon>
        <taxon>Bacillales</taxon>
        <taxon>Paenibacillaceae</taxon>
        <taxon>Brevibacillus</taxon>
    </lineage>
</organism>